<dbReference type="EMBL" id="JYIT01000083">
    <property type="protein sequence ID" value="KJL19936.1"/>
    <property type="molecule type" value="Genomic_DNA"/>
</dbReference>
<comment type="caution">
    <text evidence="2">The sequence shown here is derived from an EMBL/GenBank/DDBJ whole genome shotgun (WGS) entry which is preliminary data.</text>
</comment>
<gene>
    <name evidence="2" type="primary">ahpD</name>
    <name evidence="2" type="ORF">RL72_02982</name>
</gene>
<evidence type="ECO:0000259" key="1">
    <source>
        <dbReference type="Pfam" id="PF02627"/>
    </source>
</evidence>
<evidence type="ECO:0000313" key="2">
    <source>
        <dbReference type="EMBL" id="KJL19936.1"/>
    </source>
</evidence>
<dbReference type="NCBIfam" id="TIGR00778">
    <property type="entry name" value="ahpD_dom"/>
    <property type="match status" value="1"/>
</dbReference>
<reference evidence="2 3" key="1">
    <citation type="submission" date="2015-02" db="EMBL/GenBank/DDBJ databases">
        <title>Draft genome sequences of ten Microbacterium spp. with emphasis on heavy metal contaminated environments.</title>
        <authorList>
            <person name="Corretto E."/>
        </authorList>
    </citation>
    <scope>NUCLEOTIDE SEQUENCE [LARGE SCALE GENOMIC DNA]</scope>
    <source>
        <strain evidence="2 3">DSM 23848</strain>
    </source>
</reference>
<dbReference type="AlphaFoldDB" id="A0A0F0KKZ6"/>
<dbReference type="InterPro" id="IPR029032">
    <property type="entry name" value="AhpD-like"/>
</dbReference>
<accession>A0A0F0KKZ6</accession>
<dbReference type="EC" id="1.11.1.15" evidence="2"/>
<dbReference type="Gene3D" id="1.20.1290.10">
    <property type="entry name" value="AhpD-like"/>
    <property type="match status" value="1"/>
</dbReference>
<dbReference type="Pfam" id="PF02627">
    <property type="entry name" value="CMD"/>
    <property type="match status" value="1"/>
</dbReference>
<dbReference type="PANTHER" id="PTHR34846">
    <property type="entry name" value="4-CARBOXYMUCONOLACTONE DECARBOXYLASE FAMILY PROTEIN (AFU_ORTHOLOGUE AFUA_6G11590)"/>
    <property type="match status" value="1"/>
</dbReference>
<dbReference type="InterPro" id="IPR003779">
    <property type="entry name" value="CMD-like"/>
</dbReference>
<dbReference type="RefSeq" id="WP_045251610.1">
    <property type="nucleotide sequence ID" value="NZ_JYIT01000083.1"/>
</dbReference>
<dbReference type="GO" id="GO:0051920">
    <property type="term" value="F:peroxiredoxin activity"/>
    <property type="evidence" value="ECO:0007669"/>
    <property type="project" value="InterPro"/>
</dbReference>
<sequence length="152" mass="16636">MTRIDMGRTNKLGYAAVLGLEAYSRKSVEPRLYELIKLRASILNGCGFCVDMHATEGAKRGIPQRTLHAVGAWQHAKALFEERELAALALTDAVTRLGPETVTDEIWNAAAQHFDDGELGALVLAICTINVWNRVAIATEMTPPIDDKHPIA</sequence>
<dbReference type="SUPFAM" id="SSF69118">
    <property type="entry name" value="AhpD-like"/>
    <property type="match status" value="1"/>
</dbReference>
<dbReference type="InterPro" id="IPR004675">
    <property type="entry name" value="AhpD_core"/>
</dbReference>
<protein>
    <submittedName>
        <fullName evidence="2">Alkyl hydroperoxide reductase AhpD</fullName>
        <ecNumber evidence="2">1.11.1.15</ecNumber>
    </submittedName>
</protein>
<evidence type="ECO:0000313" key="3">
    <source>
        <dbReference type="Proteomes" id="UP000033448"/>
    </source>
</evidence>
<proteinExistence type="predicted"/>
<keyword evidence="2" id="KW-0560">Oxidoreductase</keyword>
<keyword evidence="3" id="KW-1185">Reference proteome</keyword>
<feature type="domain" description="Carboxymuconolactone decarboxylase-like" evidence="1">
    <location>
        <begin position="18"/>
        <end position="92"/>
    </location>
</feature>
<name>A0A0F0KKZ6_9MICO</name>
<keyword evidence="2" id="KW-0575">Peroxidase</keyword>
<dbReference type="PANTHER" id="PTHR34846:SF7">
    <property type="entry name" value="BLL7811 PROTEIN"/>
    <property type="match status" value="1"/>
</dbReference>
<dbReference type="Proteomes" id="UP000033448">
    <property type="component" value="Unassembled WGS sequence"/>
</dbReference>
<dbReference type="PATRIC" id="fig|582680.7.peg.3039"/>
<organism evidence="2 3">
    <name type="scientific">Microbacterium azadirachtae</name>
    <dbReference type="NCBI Taxonomy" id="582680"/>
    <lineage>
        <taxon>Bacteria</taxon>
        <taxon>Bacillati</taxon>
        <taxon>Actinomycetota</taxon>
        <taxon>Actinomycetes</taxon>
        <taxon>Micrococcales</taxon>
        <taxon>Microbacteriaceae</taxon>
        <taxon>Microbacterium</taxon>
    </lineage>
</organism>
<dbReference type="OrthoDB" id="9801997at2"/>